<sequence length="329" mass="36978">MASYASVLATPVQDVSVDSILELLRTVTAPPDGLRILIDGLRKDMETPAGSQPSGFRSFAASPADGRGSSWRSSKPTYTPRPAVAAPAPTSGPRIRYQSQFKASAPDTMNDKILTSIIGNKLNSFTPVTYNDTRDFIYQIIDSGETAFIKDFVEKVFTKATREELYCALFAKLIAEIAHKFPVIYEEMNVYHTKFMSIFEDVEDHKESEYDVQVKKKQYRMGYGHFISELAGQNALPKERLFQMIDTICQKLVQNVEDSGKIKTLEEFIDCLFRLTKNLRDKSPAFFSKVKASLLDILNPPLTFILAEKRPGLSTKARFGLLDLKDLFV</sequence>
<name>A0A6C0L691_9ZZZZ</name>
<feature type="region of interest" description="Disordered" evidence="1">
    <location>
        <begin position="47"/>
        <end position="94"/>
    </location>
</feature>
<accession>A0A6C0L691</accession>
<proteinExistence type="predicted"/>
<dbReference type="EMBL" id="MN740440">
    <property type="protein sequence ID" value="QHU26446.1"/>
    <property type="molecule type" value="Genomic_DNA"/>
</dbReference>
<reference evidence="2" key="1">
    <citation type="journal article" date="2020" name="Nature">
        <title>Giant virus diversity and host interactions through global metagenomics.</title>
        <authorList>
            <person name="Schulz F."/>
            <person name="Roux S."/>
            <person name="Paez-Espino D."/>
            <person name="Jungbluth S."/>
            <person name="Walsh D.A."/>
            <person name="Denef V.J."/>
            <person name="McMahon K.D."/>
            <person name="Konstantinidis K.T."/>
            <person name="Eloe-Fadrosh E.A."/>
            <person name="Kyrpides N.C."/>
            <person name="Woyke T."/>
        </authorList>
    </citation>
    <scope>NUCLEOTIDE SEQUENCE</scope>
    <source>
        <strain evidence="2">GVMAG-M-3300027759-16</strain>
    </source>
</reference>
<evidence type="ECO:0000256" key="1">
    <source>
        <dbReference type="SAM" id="MobiDB-lite"/>
    </source>
</evidence>
<feature type="compositionally biased region" description="Low complexity" evidence="1">
    <location>
        <begin position="76"/>
        <end position="89"/>
    </location>
</feature>
<protein>
    <recommendedName>
        <fullName evidence="3">MIF4G domain-containing protein</fullName>
    </recommendedName>
</protein>
<dbReference type="SUPFAM" id="SSF48371">
    <property type="entry name" value="ARM repeat"/>
    <property type="match status" value="1"/>
</dbReference>
<evidence type="ECO:0000313" key="2">
    <source>
        <dbReference type="EMBL" id="QHU26446.1"/>
    </source>
</evidence>
<dbReference type="InterPro" id="IPR016024">
    <property type="entry name" value="ARM-type_fold"/>
</dbReference>
<organism evidence="2">
    <name type="scientific">viral metagenome</name>
    <dbReference type="NCBI Taxonomy" id="1070528"/>
    <lineage>
        <taxon>unclassified sequences</taxon>
        <taxon>metagenomes</taxon>
        <taxon>organismal metagenomes</taxon>
    </lineage>
</organism>
<dbReference type="Gene3D" id="1.25.40.180">
    <property type="match status" value="1"/>
</dbReference>
<dbReference type="AlphaFoldDB" id="A0A6C0L691"/>
<evidence type="ECO:0008006" key="3">
    <source>
        <dbReference type="Google" id="ProtNLM"/>
    </source>
</evidence>